<dbReference type="PROSITE" id="PS51707">
    <property type="entry name" value="CYTH"/>
    <property type="match status" value="1"/>
</dbReference>
<dbReference type="SMART" id="SM01118">
    <property type="entry name" value="CYTH"/>
    <property type="match status" value="1"/>
</dbReference>
<dbReference type="EMBL" id="CP032097">
    <property type="protein sequence ID" value="AXX93775.1"/>
    <property type="molecule type" value="Genomic_DNA"/>
</dbReference>
<dbReference type="Pfam" id="PF01928">
    <property type="entry name" value="CYTH"/>
    <property type="match status" value="1"/>
</dbReference>
<dbReference type="InterPro" id="IPR023577">
    <property type="entry name" value="CYTH_domain"/>
</dbReference>
<dbReference type="PANTHER" id="PTHR40114">
    <property type="entry name" value="SLR0698 PROTEIN"/>
    <property type="match status" value="1"/>
</dbReference>
<dbReference type="AlphaFoldDB" id="A0A347U4J7"/>
<evidence type="ECO:0000313" key="4">
    <source>
        <dbReference type="EMBL" id="RXI32971.1"/>
    </source>
</evidence>
<organism evidence="4 6">
    <name type="scientific">Arcobacter ellisii</name>
    <dbReference type="NCBI Taxonomy" id="913109"/>
    <lineage>
        <taxon>Bacteria</taxon>
        <taxon>Pseudomonadati</taxon>
        <taxon>Campylobacterota</taxon>
        <taxon>Epsilonproteobacteria</taxon>
        <taxon>Campylobacterales</taxon>
        <taxon>Arcobacteraceae</taxon>
        <taxon>Arcobacter</taxon>
    </lineage>
</organism>
<dbReference type="InterPro" id="IPR033469">
    <property type="entry name" value="CYTH-like_dom_sf"/>
</dbReference>
<evidence type="ECO:0000313" key="6">
    <source>
        <dbReference type="Proteomes" id="UP000290588"/>
    </source>
</evidence>
<feature type="active site" description="Proton acceptor" evidence="1">
    <location>
        <position position="29"/>
    </location>
</feature>
<dbReference type="CDD" id="cd07891">
    <property type="entry name" value="CYTH-like_CthTTM-like_1"/>
    <property type="match status" value="1"/>
</dbReference>
<dbReference type="EMBL" id="NXIG01000001">
    <property type="protein sequence ID" value="RXI32971.1"/>
    <property type="molecule type" value="Genomic_DNA"/>
</dbReference>
<name>A0A347U4J7_9BACT</name>
<dbReference type="PIRSF" id="PIRSF016487">
    <property type="entry name" value="CYTH_UCP016487"/>
    <property type="match status" value="1"/>
</dbReference>
<feature type="domain" description="CYTH" evidence="2">
    <location>
        <begin position="2"/>
        <end position="148"/>
    </location>
</feature>
<evidence type="ECO:0000259" key="2">
    <source>
        <dbReference type="PROSITE" id="PS51707"/>
    </source>
</evidence>
<dbReference type="OrthoDB" id="9805588at2"/>
<dbReference type="Proteomes" id="UP000290588">
    <property type="component" value="Unassembled WGS sequence"/>
</dbReference>
<dbReference type="SUPFAM" id="SSF55154">
    <property type="entry name" value="CYTH-like phosphatases"/>
    <property type="match status" value="1"/>
</dbReference>
<evidence type="ECO:0000313" key="5">
    <source>
        <dbReference type="Proteomes" id="UP000262582"/>
    </source>
</evidence>
<reference evidence="3 5" key="2">
    <citation type="submission" date="2018-08" db="EMBL/GenBank/DDBJ databases">
        <title>Complete genome of the Arcobacter ellisii type strain LMG 26155.</title>
        <authorList>
            <person name="Miller W.G."/>
            <person name="Yee E."/>
            <person name="Bono J.L."/>
        </authorList>
    </citation>
    <scope>NUCLEOTIDE SEQUENCE [LARGE SCALE GENOMIC DNA]</scope>
    <source>
        <strain evidence="3 5">LMG 26155</strain>
    </source>
</reference>
<evidence type="ECO:0000313" key="3">
    <source>
        <dbReference type="EMBL" id="AXX93775.1"/>
    </source>
</evidence>
<proteinExistence type="predicted"/>
<dbReference type="RefSeq" id="WP_118916029.1">
    <property type="nucleotide sequence ID" value="NZ_CP032097.1"/>
</dbReference>
<dbReference type="Gene3D" id="2.40.320.10">
    <property type="entry name" value="Hypothetical Protein Pfu-838710-001"/>
    <property type="match status" value="1"/>
</dbReference>
<dbReference type="InterPro" id="IPR012042">
    <property type="entry name" value="NeuTTM/CthTTM-like"/>
</dbReference>
<dbReference type="PANTHER" id="PTHR40114:SF1">
    <property type="entry name" value="SLR0698 PROTEIN"/>
    <property type="match status" value="1"/>
</dbReference>
<evidence type="ECO:0000256" key="1">
    <source>
        <dbReference type="PIRSR" id="PIRSR016487-1"/>
    </source>
</evidence>
<sequence length="156" mass="18310">MALEIERKYLVDLEKLGTLQTGNRIKQGYLSTNKEAVVRVRVKNDKAYLTIKGSNVGVSRLEFEYEIPLDEANEMLDKLCQKPVIDKTRYLIEYENHTFELDIFYGENEGLVVAEVELSCEDETIKLPSWIKEEVTSDERYYNSNLMKNPYKNWKK</sequence>
<accession>A0A347U4J7</accession>
<keyword evidence="5" id="KW-1185">Reference proteome</keyword>
<protein>
    <submittedName>
        <fullName evidence="4">Adenylate cyclase</fullName>
    </submittedName>
    <submittedName>
        <fullName evidence="3">CYTH-like/CthTTM-like protein</fullName>
    </submittedName>
</protein>
<gene>
    <name evidence="3" type="ORF">AELL_0068</name>
    <name evidence="4" type="ORF">CP962_00770</name>
</gene>
<dbReference type="Proteomes" id="UP000262582">
    <property type="component" value="Chromosome"/>
</dbReference>
<reference evidence="4 6" key="1">
    <citation type="submission" date="2017-09" db="EMBL/GenBank/DDBJ databases">
        <title>Genomics of the genus Arcobacter.</title>
        <authorList>
            <person name="Perez-Cataluna A."/>
            <person name="Figueras M.J."/>
            <person name="Salas-Masso N."/>
        </authorList>
    </citation>
    <scope>NUCLEOTIDE SEQUENCE [LARGE SCALE GENOMIC DNA]</scope>
    <source>
        <strain evidence="4 6">CECT 7837</strain>
    </source>
</reference>
<dbReference type="KEGG" id="aell:AELL_0068"/>